<dbReference type="RefSeq" id="XP_022981748.1">
    <property type="nucleotide sequence ID" value="XM_023125980.1"/>
</dbReference>
<protein>
    <submittedName>
        <fullName evidence="2">Uncharacterized protein LOC111480806 isoform X1</fullName>
    </submittedName>
</protein>
<organism evidence="1 2">
    <name type="scientific">Cucurbita maxima</name>
    <name type="common">Pumpkin</name>
    <name type="synonym">Winter squash</name>
    <dbReference type="NCBI Taxonomy" id="3661"/>
    <lineage>
        <taxon>Eukaryota</taxon>
        <taxon>Viridiplantae</taxon>
        <taxon>Streptophyta</taxon>
        <taxon>Embryophyta</taxon>
        <taxon>Tracheophyta</taxon>
        <taxon>Spermatophyta</taxon>
        <taxon>Magnoliopsida</taxon>
        <taxon>eudicotyledons</taxon>
        <taxon>Gunneridae</taxon>
        <taxon>Pentapetalae</taxon>
        <taxon>rosids</taxon>
        <taxon>fabids</taxon>
        <taxon>Cucurbitales</taxon>
        <taxon>Cucurbitaceae</taxon>
        <taxon>Cucurbiteae</taxon>
        <taxon>Cucurbita</taxon>
    </lineage>
</organism>
<evidence type="ECO:0000313" key="1">
    <source>
        <dbReference type="Proteomes" id="UP000504608"/>
    </source>
</evidence>
<dbReference type="Proteomes" id="UP000504608">
    <property type="component" value="Unplaced"/>
</dbReference>
<name>A0A6J1J2Y5_CUCMA</name>
<evidence type="ECO:0000313" key="2">
    <source>
        <dbReference type="RefSeq" id="XP_022981748.1"/>
    </source>
</evidence>
<dbReference type="GeneID" id="111480806"/>
<gene>
    <name evidence="2" type="primary">LOC111480806</name>
</gene>
<dbReference type="KEGG" id="cmax:111480806"/>
<proteinExistence type="predicted"/>
<dbReference type="AlphaFoldDB" id="A0A6J1J2Y5"/>
<keyword evidence="1" id="KW-1185">Reference proteome</keyword>
<sequence>MIRVRNIIRNMSTVQSPKHPKFISEEGADIYSRSKPDGIRFRFVSYNILARDPEWADDKLAKAKLLLSCLTRFKTSVSERFECTPSVPLLVTSIQTLGTSRTLGIEGTFFHILMGLYST</sequence>
<accession>A0A6J1J2Y5</accession>
<reference evidence="2" key="1">
    <citation type="submission" date="2025-08" db="UniProtKB">
        <authorList>
            <consortium name="RefSeq"/>
        </authorList>
    </citation>
    <scope>IDENTIFICATION</scope>
    <source>
        <tissue evidence="2">Young leaves</tissue>
    </source>
</reference>